<organism evidence="1 2">
    <name type="scientific">Candidatus Defluviibacterium haderslevense</name>
    <dbReference type="NCBI Taxonomy" id="2981993"/>
    <lineage>
        <taxon>Bacteria</taxon>
        <taxon>Pseudomonadati</taxon>
        <taxon>Bacteroidota</taxon>
        <taxon>Saprospiria</taxon>
        <taxon>Saprospirales</taxon>
        <taxon>Saprospiraceae</taxon>
        <taxon>Candidatus Defluviibacterium</taxon>
    </lineage>
</organism>
<comment type="caution">
    <text evidence="1">The sequence shown here is derived from an EMBL/GenBank/DDBJ whole genome shotgun (WGS) entry which is preliminary data.</text>
</comment>
<dbReference type="InterPro" id="IPR027417">
    <property type="entry name" value="P-loop_NTPase"/>
</dbReference>
<name>A0A9D7XEJ9_9BACT</name>
<dbReference type="Gene3D" id="3.40.50.300">
    <property type="entry name" value="P-loop containing nucleotide triphosphate hydrolases"/>
    <property type="match status" value="1"/>
</dbReference>
<dbReference type="EMBL" id="JADKFW010000005">
    <property type="protein sequence ID" value="MBK9717701.1"/>
    <property type="molecule type" value="Genomic_DNA"/>
</dbReference>
<dbReference type="Proteomes" id="UP000808349">
    <property type="component" value="Unassembled WGS sequence"/>
</dbReference>
<sequence length="145" mass="16815">MFHNFTTLSLVKFFSGLRKFKVVKIVAHQFMLQLDEDIGQAVLGNIGTFISFRIGTEDAKHMVDEIFPEFEVQDFINRPNYKIFLKLMFDGRPSRPISGNTLTNQGLFGINLYLESIEIVYNIRNFHNMGLTGFYALFYLNSSHF</sequence>
<protein>
    <submittedName>
        <fullName evidence="1">Uncharacterized protein</fullName>
    </submittedName>
</protein>
<reference evidence="1 2" key="1">
    <citation type="submission" date="2020-10" db="EMBL/GenBank/DDBJ databases">
        <title>Connecting structure to function with the recovery of over 1000 high-quality activated sludge metagenome-assembled genomes encoding full-length rRNA genes using long-read sequencing.</title>
        <authorList>
            <person name="Singleton C.M."/>
            <person name="Petriglieri F."/>
            <person name="Kristensen J.M."/>
            <person name="Kirkegaard R.H."/>
            <person name="Michaelsen T.Y."/>
            <person name="Andersen M.H."/>
            <person name="Karst S.M."/>
            <person name="Dueholm M.S."/>
            <person name="Nielsen P.H."/>
            <person name="Albertsen M."/>
        </authorList>
    </citation>
    <scope>NUCLEOTIDE SEQUENCE [LARGE SCALE GENOMIC DNA]</scope>
    <source>
        <strain evidence="1">Ribe_18-Q3-R11-54_BAT3C.373</strain>
    </source>
</reference>
<gene>
    <name evidence="1" type="ORF">IPO85_09345</name>
</gene>
<dbReference type="AlphaFoldDB" id="A0A9D7XEJ9"/>
<evidence type="ECO:0000313" key="1">
    <source>
        <dbReference type="EMBL" id="MBK9717701.1"/>
    </source>
</evidence>
<proteinExistence type="predicted"/>
<evidence type="ECO:0000313" key="2">
    <source>
        <dbReference type="Proteomes" id="UP000808349"/>
    </source>
</evidence>
<accession>A0A9D7XEJ9</accession>